<reference evidence="2" key="2">
    <citation type="submission" date="2020-09" db="EMBL/GenBank/DDBJ databases">
        <authorList>
            <person name="Sun Q."/>
            <person name="Zhou Y."/>
        </authorList>
    </citation>
    <scope>NUCLEOTIDE SEQUENCE</scope>
    <source>
        <strain evidence="2">CGMCC 4.5737</strain>
    </source>
</reference>
<feature type="region of interest" description="Disordered" evidence="1">
    <location>
        <begin position="1"/>
        <end position="22"/>
    </location>
</feature>
<evidence type="ECO:0000313" key="2">
    <source>
        <dbReference type="EMBL" id="GGM76396.1"/>
    </source>
</evidence>
<evidence type="ECO:0000256" key="1">
    <source>
        <dbReference type="SAM" id="MobiDB-lite"/>
    </source>
</evidence>
<dbReference type="InterPro" id="IPR001387">
    <property type="entry name" value="Cro/C1-type_HTH"/>
</dbReference>
<sequence>MHDSVAPGEGPEPSRQRDGRSEQETFGAALCRWRNRRGLSLRALGPLVNYSAGQLCKIEKGKRTPAPGFAEVCDRVLEAGGALAAFASSGSRRRRSRLAAGQSVKGSVLVLAFLAEAGRQVLVMLPGVVVVDPATGTGTP</sequence>
<dbReference type="Pfam" id="PF13560">
    <property type="entry name" value="HTH_31"/>
    <property type="match status" value="1"/>
</dbReference>
<organism evidence="2 3">
    <name type="scientific">Longimycelium tulufanense</name>
    <dbReference type="NCBI Taxonomy" id="907463"/>
    <lineage>
        <taxon>Bacteria</taxon>
        <taxon>Bacillati</taxon>
        <taxon>Actinomycetota</taxon>
        <taxon>Actinomycetes</taxon>
        <taxon>Pseudonocardiales</taxon>
        <taxon>Pseudonocardiaceae</taxon>
        <taxon>Longimycelium</taxon>
    </lineage>
</organism>
<dbReference type="SUPFAM" id="SSF47413">
    <property type="entry name" value="lambda repressor-like DNA-binding domains"/>
    <property type="match status" value="1"/>
</dbReference>
<name>A0A8J3CJF8_9PSEU</name>
<proteinExistence type="predicted"/>
<dbReference type="AlphaFoldDB" id="A0A8J3CJF8"/>
<feature type="compositionally biased region" description="Basic and acidic residues" evidence="1">
    <location>
        <begin position="12"/>
        <end position="22"/>
    </location>
</feature>
<evidence type="ECO:0000313" key="3">
    <source>
        <dbReference type="Proteomes" id="UP000637578"/>
    </source>
</evidence>
<dbReference type="Gene3D" id="1.10.260.40">
    <property type="entry name" value="lambda repressor-like DNA-binding domains"/>
    <property type="match status" value="1"/>
</dbReference>
<dbReference type="Proteomes" id="UP000637578">
    <property type="component" value="Unassembled WGS sequence"/>
</dbReference>
<comment type="caution">
    <text evidence="2">The sequence shown here is derived from an EMBL/GenBank/DDBJ whole genome shotgun (WGS) entry which is preliminary data.</text>
</comment>
<dbReference type="RefSeq" id="WP_189061233.1">
    <property type="nucleotide sequence ID" value="NZ_BMMK01000037.1"/>
</dbReference>
<dbReference type="InterPro" id="IPR010982">
    <property type="entry name" value="Lambda_DNA-bd_dom_sf"/>
</dbReference>
<evidence type="ECO:0008006" key="4">
    <source>
        <dbReference type="Google" id="ProtNLM"/>
    </source>
</evidence>
<gene>
    <name evidence="2" type="ORF">GCM10012275_53950</name>
</gene>
<dbReference type="CDD" id="cd00093">
    <property type="entry name" value="HTH_XRE"/>
    <property type="match status" value="1"/>
</dbReference>
<dbReference type="EMBL" id="BMMK01000037">
    <property type="protein sequence ID" value="GGM76396.1"/>
    <property type="molecule type" value="Genomic_DNA"/>
</dbReference>
<keyword evidence="3" id="KW-1185">Reference proteome</keyword>
<protein>
    <recommendedName>
        <fullName evidence="4">HTH cro/C1-type domain-containing protein</fullName>
    </recommendedName>
</protein>
<reference evidence="2" key="1">
    <citation type="journal article" date="2014" name="Int. J. Syst. Evol. Microbiol.">
        <title>Complete genome sequence of Corynebacterium casei LMG S-19264T (=DSM 44701T), isolated from a smear-ripened cheese.</title>
        <authorList>
            <consortium name="US DOE Joint Genome Institute (JGI-PGF)"/>
            <person name="Walter F."/>
            <person name="Albersmeier A."/>
            <person name="Kalinowski J."/>
            <person name="Ruckert C."/>
        </authorList>
    </citation>
    <scope>NUCLEOTIDE SEQUENCE</scope>
    <source>
        <strain evidence="2">CGMCC 4.5737</strain>
    </source>
</reference>
<accession>A0A8J3CJF8</accession>
<dbReference type="GO" id="GO:0003677">
    <property type="term" value="F:DNA binding"/>
    <property type="evidence" value="ECO:0007669"/>
    <property type="project" value="InterPro"/>
</dbReference>